<dbReference type="GO" id="GO:0016887">
    <property type="term" value="F:ATP hydrolysis activity"/>
    <property type="evidence" value="ECO:0007669"/>
    <property type="project" value="InterPro"/>
</dbReference>
<dbReference type="KEGG" id="mfc:BRM9_1889"/>
<dbReference type="Proteomes" id="UP000029661">
    <property type="component" value="Chromosome"/>
</dbReference>
<dbReference type="AlphaFoldDB" id="A0A089ZHB7"/>
<evidence type="ECO:0000313" key="5">
    <source>
        <dbReference type="EMBL" id="CEL24116.1"/>
    </source>
</evidence>
<dbReference type="RefSeq" id="WP_052400024.1">
    <property type="nucleotide sequence ID" value="NZ_CP006933.1"/>
</dbReference>
<dbReference type="EMBL" id="LN734822">
    <property type="protein sequence ID" value="CEL24116.1"/>
    <property type="molecule type" value="Genomic_DNA"/>
</dbReference>
<dbReference type="GO" id="GO:0005524">
    <property type="term" value="F:ATP binding"/>
    <property type="evidence" value="ECO:0007669"/>
    <property type="project" value="UniProtKB-KW"/>
</dbReference>
<dbReference type="SMART" id="SM00382">
    <property type="entry name" value="AAA"/>
    <property type="match status" value="1"/>
</dbReference>
<evidence type="ECO:0000259" key="3">
    <source>
        <dbReference type="PROSITE" id="PS50893"/>
    </source>
</evidence>
<dbReference type="PROSITE" id="PS50893">
    <property type="entry name" value="ABC_TRANSPORTER_2"/>
    <property type="match status" value="1"/>
</dbReference>
<evidence type="ECO:0000313" key="7">
    <source>
        <dbReference type="Proteomes" id="UP000062768"/>
    </source>
</evidence>
<sequence>MITESILAFNQVSKVYHRKNAEVTALKDLSFSLPPDSSTLVTGPSGAGKTSLIYLAGLIKTPSSGKICIKGVPTSDLDDSERSLMIRNEIGFIFRRANLLPYLNILENVMLPMSSPDEGKAGKLLEKAHVDKWDRFPRDMSPEEVQKVTLARSLVNDPAIVLADEPTAELDREATANFLELLGKIDATLLLTSSQSSLHNFFDKSYMLEYGVLRSYP</sequence>
<dbReference type="Pfam" id="PF00005">
    <property type="entry name" value="ABC_tran"/>
    <property type="match status" value="1"/>
</dbReference>
<evidence type="ECO:0000256" key="2">
    <source>
        <dbReference type="ARBA" id="ARBA00022840"/>
    </source>
</evidence>
<dbReference type="GO" id="GO:0022857">
    <property type="term" value="F:transmembrane transporter activity"/>
    <property type="evidence" value="ECO:0007669"/>
    <property type="project" value="TreeGrafter"/>
</dbReference>
<dbReference type="OrthoDB" id="97750at2157"/>
<name>A0A089ZHB7_METFO</name>
<evidence type="ECO:0000256" key="1">
    <source>
        <dbReference type="ARBA" id="ARBA00022741"/>
    </source>
</evidence>
<dbReference type="InterPro" id="IPR003593">
    <property type="entry name" value="AAA+_ATPase"/>
</dbReference>
<dbReference type="Proteomes" id="UP000062768">
    <property type="component" value="Chromosome I"/>
</dbReference>
<dbReference type="PATRIC" id="fig|2162.10.peg.485"/>
<dbReference type="EMBL" id="CP006933">
    <property type="protein sequence ID" value="AIS32695.1"/>
    <property type="molecule type" value="Genomic_DNA"/>
</dbReference>
<keyword evidence="2 4" id="KW-0067">ATP-binding</keyword>
<reference evidence="4" key="1">
    <citation type="submission" date="2013-12" db="EMBL/GenBank/DDBJ databases">
        <title>The complete genome sequence of Methanobacterium sp. BRM9.</title>
        <authorList>
            <consortium name="Pastoral Greenhouse Gas Research Consortium"/>
            <person name="Kelly W.J."/>
            <person name="Leahy S.C."/>
            <person name="Perry R."/>
            <person name="Li D."/>
            <person name="Altermann E."/>
            <person name="Lambie S.C."/>
            <person name="Attwood G.T."/>
        </authorList>
    </citation>
    <scope>NUCLEOTIDE SEQUENCE [LARGE SCALE GENOMIC DNA]</scope>
    <source>
        <strain evidence="4">BRM9</strain>
    </source>
</reference>
<dbReference type="InterPro" id="IPR027417">
    <property type="entry name" value="P-loop_NTPase"/>
</dbReference>
<dbReference type="STRING" id="2162.BRM9_1889"/>
<organism evidence="4 6">
    <name type="scientific">Methanobacterium formicicum</name>
    <dbReference type="NCBI Taxonomy" id="2162"/>
    <lineage>
        <taxon>Archaea</taxon>
        <taxon>Methanobacteriati</taxon>
        <taxon>Methanobacteriota</taxon>
        <taxon>Methanomada group</taxon>
        <taxon>Methanobacteria</taxon>
        <taxon>Methanobacteriales</taxon>
        <taxon>Methanobacteriaceae</taxon>
        <taxon>Methanobacterium</taxon>
    </lineage>
</organism>
<feature type="domain" description="ABC transporter" evidence="3">
    <location>
        <begin position="7"/>
        <end position="217"/>
    </location>
</feature>
<dbReference type="GeneID" id="26738728"/>
<dbReference type="PANTHER" id="PTHR24220:SF86">
    <property type="entry name" value="ABC TRANSPORTER ABCH.1"/>
    <property type="match status" value="1"/>
</dbReference>
<keyword evidence="1" id="KW-0547">Nucleotide-binding</keyword>
<proteinExistence type="predicted"/>
<protein>
    <submittedName>
        <fullName evidence="4">ABC transporter ATP-binding protein</fullName>
    </submittedName>
</protein>
<dbReference type="SUPFAM" id="SSF52540">
    <property type="entry name" value="P-loop containing nucleoside triphosphate hydrolases"/>
    <property type="match status" value="1"/>
</dbReference>
<evidence type="ECO:0000313" key="6">
    <source>
        <dbReference type="Proteomes" id="UP000029661"/>
    </source>
</evidence>
<dbReference type="InterPro" id="IPR015854">
    <property type="entry name" value="ABC_transpr_LolD-like"/>
</dbReference>
<dbReference type="GO" id="GO:0005886">
    <property type="term" value="C:plasma membrane"/>
    <property type="evidence" value="ECO:0007669"/>
    <property type="project" value="TreeGrafter"/>
</dbReference>
<dbReference type="Gene3D" id="3.40.50.300">
    <property type="entry name" value="P-loop containing nucleotide triphosphate hydrolases"/>
    <property type="match status" value="1"/>
</dbReference>
<dbReference type="PANTHER" id="PTHR24220">
    <property type="entry name" value="IMPORT ATP-BINDING PROTEIN"/>
    <property type="match status" value="1"/>
</dbReference>
<keyword evidence="7" id="KW-1185">Reference proteome</keyword>
<reference evidence="5" key="2">
    <citation type="submission" date="2014-09" db="EMBL/GenBank/DDBJ databases">
        <authorList>
            <person name="Bishop-Lilly K.A."/>
            <person name="Broomall S.M."/>
            <person name="Chain P.S."/>
            <person name="Chertkov O."/>
            <person name="Coyne S.R."/>
            <person name="Daligault H.E."/>
            <person name="Davenport K.W."/>
            <person name="Erkkila T."/>
            <person name="Frey K.G."/>
            <person name="Gibbons H.S."/>
            <person name="Gu W."/>
            <person name="Jaissle J."/>
            <person name="Johnson S.L."/>
            <person name="Koroleva G.I."/>
            <person name="Ladner J.T."/>
            <person name="Lo C.-C."/>
            <person name="Minogue T.D."/>
            <person name="Munk C."/>
            <person name="Palacios G.F."/>
            <person name="Redden C.L."/>
            <person name="Rosenzweig C.N."/>
            <person name="Scholz M.B."/>
            <person name="Teshima H."/>
            <person name="Xu Y."/>
        </authorList>
    </citation>
    <scope>NUCLEOTIDE SEQUENCE</scope>
    <source>
        <strain evidence="5">Mb9</strain>
    </source>
</reference>
<evidence type="ECO:0000313" key="4">
    <source>
        <dbReference type="EMBL" id="AIS32695.1"/>
    </source>
</evidence>
<accession>A0A089ZHB7</accession>
<gene>
    <name evidence="4" type="ORF">BRM9_1889</name>
    <name evidence="5" type="ORF">MB9_0469</name>
</gene>
<dbReference type="InterPro" id="IPR003439">
    <property type="entry name" value="ABC_transporter-like_ATP-bd"/>
</dbReference>